<dbReference type="Proteomes" id="UP000707352">
    <property type="component" value="Unassembled WGS sequence"/>
</dbReference>
<accession>A0ABX0V762</accession>
<gene>
    <name evidence="2" type="ORF">HB375_03525</name>
</gene>
<comment type="caution">
    <text evidence="2">The sequence shown here is derived from an EMBL/GenBank/DDBJ whole genome shotgun (WGS) entry which is preliminary data.</text>
</comment>
<evidence type="ECO:0000313" key="2">
    <source>
        <dbReference type="EMBL" id="NIX75683.1"/>
    </source>
</evidence>
<name>A0ABX0V762_9HYPH</name>
<organism evidence="2 3">
    <name type="scientific">Microvirga terricola</name>
    <dbReference type="NCBI Taxonomy" id="2719797"/>
    <lineage>
        <taxon>Bacteria</taxon>
        <taxon>Pseudomonadati</taxon>
        <taxon>Pseudomonadota</taxon>
        <taxon>Alphaproteobacteria</taxon>
        <taxon>Hyphomicrobiales</taxon>
        <taxon>Methylobacteriaceae</taxon>
        <taxon>Microvirga</taxon>
    </lineage>
</organism>
<dbReference type="EMBL" id="JAATJS010000001">
    <property type="protein sequence ID" value="NIX75683.1"/>
    <property type="molecule type" value="Genomic_DNA"/>
</dbReference>
<sequence>MHPRFAFSGLFGLALIASLALKLPGNVDIAVAEPNVVPRDVASLLEQRGFQVRQNTSDYDLLWVEGNIGEECRVLIAPIAPQGWHQALVTGMAEGNQLFYFFEGQMYSEQPILRTRAHYYWRKLNRYLGLSAPDRPVLAAIATPNCESLPLNDLAMLTDR</sequence>
<dbReference type="RefSeq" id="WP_167671546.1">
    <property type="nucleotide sequence ID" value="NZ_JAATJS010000001.1"/>
</dbReference>
<evidence type="ECO:0000313" key="3">
    <source>
        <dbReference type="Proteomes" id="UP000707352"/>
    </source>
</evidence>
<protein>
    <submittedName>
        <fullName evidence="2">Uncharacterized protein</fullName>
    </submittedName>
</protein>
<proteinExistence type="predicted"/>
<reference evidence="2 3" key="1">
    <citation type="submission" date="2020-03" db="EMBL/GenBank/DDBJ databases">
        <title>The genome sequence of Microvirga sp. c23x22.</title>
        <authorList>
            <person name="Zhang X."/>
        </authorList>
    </citation>
    <scope>NUCLEOTIDE SEQUENCE [LARGE SCALE GENOMIC DNA]</scope>
    <source>
        <strain evidence="3">c23x22</strain>
    </source>
</reference>
<feature type="signal peptide" evidence="1">
    <location>
        <begin position="1"/>
        <end position="22"/>
    </location>
</feature>
<keyword evidence="3" id="KW-1185">Reference proteome</keyword>
<feature type="chain" id="PRO_5045106635" evidence="1">
    <location>
        <begin position="23"/>
        <end position="160"/>
    </location>
</feature>
<keyword evidence="1" id="KW-0732">Signal</keyword>
<evidence type="ECO:0000256" key="1">
    <source>
        <dbReference type="SAM" id="SignalP"/>
    </source>
</evidence>